<dbReference type="PROSITE" id="PS50949">
    <property type="entry name" value="HTH_GNTR"/>
    <property type="match status" value="1"/>
</dbReference>
<dbReference type="GO" id="GO:0003677">
    <property type="term" value="F:DNA binding"/>
    <property type="evidence" value="ECO:0007669"/>
    <property type="project" value="UniProtKB-UniRule"/>
</dbReference>
<dbReference type="PANTHER" id="PTHR44846">
    <property type="entry name" value="MANNOSYL-D-GLYCERATE TRANSPORT/METABOLISM SYSTEM REPRESSOR MNGR-RELATED"/>
    <property type="match status" value="1"/>
</dbReference>
<proteinExistence type="predicted"/>
<dbReference type="AlphaFoldDB" id="A0AAP8PNP2"/>
<dbReference type="Gene3D" id="1.10.10.10">
    <property type="entry name" value="Winged helix-like DNA-binding domain superfamily/Winged helix DNA-binding domain"/>
    <property type="match status" value="1"/>
</dbReference>
<keyword evidence="2" id="KW-0238">DNA-binding</keyword>
<dbReference type="PANTHER" id="PTHR44846:SF12">
    <property type="entry name" value="HTH-TYPE TRANSCRIPTIONAL REGULATOR TRER"/>
    <property type="match status" value="1"/>
</dbReference>
<dbReference type="Proteomes" id="UP000242470">
    <property type="component" value="Unassembled WGS sequence"/>
</dbReference>
<protein>
    <recommendedName>
        <fullName evidence="4">Trehalose operon repressor</fullName>
    </recommendedName>
</protein>
<dbReference type="SMART" id="SM00866">
    <property type="entry name" value="UTRA"/>
    <property type="match status" value="1"/>
</dbReference>
<name>A0AAP8PNP2_9STAP</name>
<dbReference type="InterPro" id="IPR000524">
    <property type="entry name" value="Tscrpt_reg_HTH_GntR"/>
</dbReference>
<comment type="caution">
    <text evidence="6">The sequence shown here is derived from an EMBL/GenBank/DDBJ whole genome shotgun (WGS) entry which is preliminary data.</text>
</comment>
<evidence type="ECO:0000256" key="4">
    <source>
        <dbReference type="NCBIfam" id="TIGR02404"/>
    </source>
</evidence>
<dbReference type="CDD" id="cd07377">
    <property type="entry name" value="WHTH_GntR"/>
    <property type="match status" value="1"/>
</dbReference>
<dbReference type="NCBIfam" id="TIGR02404">
    <property type="entry name" value="trehalos_R_Bsub"/>
    <property type="match status" value="1"/>
</dbReference>
<dbReference type="InterPro" id="IPR050679">
    <property type="entry name" value="Bact_HTH_transcr_reg"/>
</dbReference>
<keyword evidence="3" id="KW-0804">Transcription</keyword>
<gene>
    <name evidence="6" type="primary">treR</name>
    <name evidence="6" type="ORF">CD158_08270</name>
</gene>
<dbReference type="GeneID" id="64981259"/>
<organism evidence="6 7">
    <name type="scientific">Staphylococcus auricularis</name>
    <dbReference type="NCBI Taxonomy" id="29379"/>
    <lineage>
        <taxon>Bacteria</taxon>
        <taxon>Bacillati</taxon>
        <taxon>Bacillota</taxon>
        <taxon>Bacilli</taxon>
        <taxon>Bacillales</taxon>
        <taxon>Staphylococcaceae</taxon>
        <taxon>Staphylococcus</taxon>
    </lineage>
</organism>
<evidence type="ECO:0000259" key="5">
    <source>
        <dbReference type="PROSITE" id="PS50949"/>
    </source>
</evidence>
<dbReference type="EMBL" id="PPQW01000057">
    <property type="protein sequence ID" value="PNZ66537.1"/>
    <property type="molecule type" value="Genomic_DNA"/>
</dbReference>
<dbReference type="Pfam" id="PF07702">
    <property type="entry name" value="UTRA"/>
    <property type="match status" value="1"/>
</dbReference>
<evidence type="ECO:0000256" key="1">
    <source>
        <dbReference type="ARBA" id="ARBA00023015"/>
    </source>
</evidence>
<dbReference type="RefSeq" id="WP_059107727.1">
    <property type="nucleotide sequence ID" value="NZ_AP024589.1"/>
</dbReference>
<keyword evidence="1" id="KW-0805">Transcription regulation</keyword>
<feature type="domain" description="HTH gntR-type" evidence="5">
    <location>
        <begin position="3"/>
        <end position="71"/>
    </location>
</feature>
<dbReference type="Gene3D" id="3.40.1410.10">
    <property type="entry name" value="Chorismate lyase-like"/>
    <property type="match status" value="1"/>
</dbReference>
<dbReference type="PRINTS" id="PR00035">
    <property type="entry name" value="HTHGNTR"/>
</dbReference>
<evidence type="ECO:0000256" key="2">
    <source>
        <dbReference type="ARBA" id="ARBA00023125"/>
    </source>
</evidence>
<dbReference type="SUPFAM" id="SSF46785">
    <property type="entry name" value="Winged helix' DNA-binding domain"/>
    <property type="match status" value="1"/>
</dbReference>
<dbReference type="InterPro" id="IPR036388">
    <property type="entry name" value="WH-like_DNA-bd_sf"/>
</dbReference>
<dbReference type="SUPFAM" id="SSF64288">
    <property type="entry name" value="Chorismate lyase-like"/>
    <property type="match status" value="1"/>
</dbReference>
<reference evidence="6 7" key="1">
    <citation type="submission" date="2017-08" db="EMBL/GenBank/DDBJ databases">
        <title>Draft genome sequences of 64 type strains of genus Staph aureus.</title>
        <authorList>
            <person name="Cole K."/>
            <person name="Golubchik T."/>
            <person name="Russell J."/>
            <person name="Foster D."/>
            <person name="Llewelyn M."/>
            <person name="Wilson D."/>
            <person name="Crook D."/>
            <person name="Paul J."/>
        </authorList>
    </citation>
    <scope>NUCLEOTIDE SEQUENCE [LARGE SCALE GENOMIC DNA]</scope>
    <source>
        <strain evidence="6 7">NCTC 12101</strain>
    </source>
</reference>
<sequence>MGQQKFITIYEALKADILQGHYGYREQLPSEPSLANTYDVSRETVRKALNMLSNDGKIQKIKGKGSVVIYQGMTEFPLADLRSFKEVQAELGRTYDTEVKVLEIVKALDVPTVKHALDLTAEQQLWHVVRLRHYEHKTKIIDEDYFLTDIVPNLTEAIARDSIYDYIEHDLGRKISYSNKTITFEPFSEQEYQYFDEINPPYTATVRGVVYLENTTKFQYNISKHLATEFQFNDFSRRRPE</sequence>
<dbReference type="Pfam" id="PF00392">
    <property type="entry name" value="GntR"/>
    <property type="match status" value="1"/>
</dbReference>
<accession>A0AAP8PNP2</accession>
<evidence type="ECO:0000313" key="7">
    <source>
        <dbReference type="Proteomes" id="UP000242470"/>
    </source>
</evidence>
<dbReference type="InterPro" id="IPR036390">
    <property type="entry name" value="WH_DNA-bd_sf"/>
</dbReference>
<dbReference type="InterPro" id="IPR028978">
    <property type="entry name" value="Chorismate_lyase_/UTRA_dom_sf"/>
</dbReference>
<dbReference type="InterPro" id="IPR012770">
    <property type="entry name" value="TreR"/>
</dbReference>
<dbReference type="InterPro" id="IPR011663">
    <property type="entry name" value="UTRA"/>
</dbReference>
<dbReference type="SMART" id="SM00345">
    <property type="entry name" value="HTH_GNTR"/>
    <property type="match status" value="1"/>
</dbReference>
<evidence type="ECO:0000313" key="6">
    <source>
        <dbReference type="EMBL" id="PNZ66537.1"/>
    </source>
</evidence>
<evidence type="ECO:0000256" key="3">
    <source>
        <dbReference type="ARBA" id="ARBA00023163"/>
    </source>
</evidence>
<dbReference type="GO" id="GO:0003700">
    <property type="term" value="F:DNA-binding transcription factor activity"/>
    <property type="evidence" value="ECO:0007669"/>
    <property type="project" value="UniProtKB-UniRule"/>
</dbReference>
<dbReference type="GO" id="GO:0045892">
    <property type="term" value="P:negative regulation of DNA-templated transcription"/>
    <property type="evidence" value="ECO:0007669"/>
    <property type="project" value="TreeGrafter"/>
</dbReference>